<evidence type="ECO:0000256" key="1">
    <source>
        <dbReference type="SAM" id="Phobius"/>
    </source>
</evidence>
<keyword evidence="1" id="KW-0472">Membrane</keyword>
<name>A0A0F8ZMN1_9ZZZZ</name>
<keyword evidence="1" id="KW-0812">Transmembrane</keyword>
<dbReference type="EMBL" id="LAZR01047066">
    <property type="protein sequence ID" value="KKK95082.1"/>
    <property type="molecule type" value="Genomic_DNA"/>
</dbReference>
<evidence type="ECO:0000313" key="2">
    <source>
        <dbReference type="EMBL" id="KKK95082.1"/>
    </source>
</evidence>
<comment type="caution">
    <text evidence="2">The sequence shown here is derived from an EMBL/GenBank/DDBJ whole genome shotgun (WGS) entry which is preliminary data.</text>
</comment>
<feature type="non-terminal residue" evidence="2">
    <location>
        <position position="1"/>
    </location>
</feature>
<accession>A0A0F8ZMN1</accession>
<reference evidence="2" key="1">
    <citation type="journal article" date="2015" name="Nature">
        <title>Complex archaea that bridge the gap between prokaryotes and eukaryotes.</title>
        <authorList>
            <person name="Spang A."/>
            <person name="Saw J.H."/>
            <person name="Jorgensen S.L."/>
            <person name="Zaremba-Niedzwiedzka K."/>
            <person name="Martijn J."/>
            <person name="Lind A.E."/>
            <person name="van Eijk R."/>
            <person name="Schleper C."/>
            <person name="Guy L."/>
            <person name="Ettema T.J."/>
        </authorList>
    </citation>
    <scope>NUCLEOTIDE SEQUENCE</scope>
</reference>
<feature type="transmembrane region" description="Helical" evidence="1">
    <location>
        <begin position="316"/>
        <end position="335"/>
    </location>
</feature>
<organism evidence="2">
    <name type="scientific">marine sediment metagenome</name>
    <dbReference type="NCBI Taxonomy" id="412755"/>
    <lineage>
        <taxon>unclassified sequences</taxon>
        <taxon>metagenomes</taxon>
        <taxon>ecological metagenomes</taxon>
    </lineage>
</organism>
<keyword evidence="1" id="KW-1133">Transmembrane helix</keyword>
<sequence>APLITGEKYLNTTTLSVPSSLSFNLSEIASGYVLVEKNAVTVLNKTFSPLTTVSIPSDTIGYGNTTVVITLFLEDVLKNNVTYHYNYMTQDYSLTITSSNNKTILAPKENIIFYTNKPGHELDQNIFWIDADSNITVLTSTSLNGSLPENVHGLFLFDYRIRDKQNAWYNQTLEFFIDGNPPNLAVTYEKVNVSSLQTEFLTKPNPFTEDKFSDLNIAPEQVIYFTFTDDWLNTTKISIHLTDTNNTHLENVIHITTSDYNFTLPENLRSVEFEINSTDLVGNMQSFYIQFLIYDPQEQGPTESDEFSIDVFSFEFISSAGILFIGVAFVGYGFFKQATIRKEFGKIKTKLGDLFQKK</sequence>
<protein>
    <submittedName>
        <fullName evidence="2">Uncharacterized protein</fullName>
    </submittedName>
</protein>
<proteinExistence type="predicted"/>
<gene>
    <name evidence="2" type="ORF">LCGC14_2676390</name>
</gene>
<dbReference type="AlphaFoldDB" id="A0A0F8ZMN1"/>